<feature type="domain" description="NurA" evidence="1">
    <location>
        <begin position="168"/>
        <end position="274"/>
    </location>
</feature>
<dbReference type="AlphaFoldDB" id="X1FNJ1"/>
<sequence>MNNELQKLEFDFNKLILHPGFKKTIKDLGNIKVTMSNISSDVDIDYSGSVFSKDGAVVVDKKKITKIRLDPSNGNKLINNPFSVFGYDESIDRFDSLEGIAFSAAHTIVLLEGNDYLPASYLTFYFYTKSQIIHKKSEYIKISSEIDRDSKIDFIQDKIKFLQETIPENSILLIDGPLIAGDVYTYFIKPVIEMSKNRIIPIFFIKNSTSNMIVNNIKEYKNNYNSDLHWSYNYLNQAERTCFFQYIDKKNPKNSKAFCYLKAFNISPQRVEFHLDTYNRYLNI</sequence>
<dbReference type="Pfam" id="PF09376">
    <property type="entry name" value="NurA"/>
    <property type="match status" value="1"/>
</dbReference>
<comment type="caution">
    <text evidence="2">The sequence shown here is derived from an EMBL/GenBank/DDBJ whole genome shotgun (WGS) entry which is preliminary data.</text>
</comment>
<evidence type="ECO:0000313" key="2">
    <source>
        <dbReference type="EMBL" id="GAH46517.1"/>
    </source>
</evidence>
<gene>
    <name evidence="2" type="ORF">S03H2_14993</name>
</gene>
<organism evidence="2">
    <name type="scientific">marine sediment metagenome</name>
    <dbReference type="NCBI Taxonomy" id="412755"/>
    <lineage>
        <taxon>unclassified sequences</taxon>
        <taxon>metagenomes</taxon>
        <taxon>ecological metagenomes</taxon>
    </lineage>
</organism>
<protein>
    <recommendedName>
        <fullName evidence="1">NurA domain-containing protein</fullName>
    </recommendedName>
</protein>
<dbReference type="EMBL" id="BARU01007609">
    <property type="protein sequence ID" value="GAH46517.1"/>
    <property type="molecule type" value="Genomic_DNA"/>
</dbReference>
<dbReference type="InterPro" id="IPR018977">
    <property type="entry name" value="NurA_domain"/>
</dbReference>
<evidence type="ECO:0000259" key="1">
    <source>
        <dbReference type="Pfam" id="PF09376"/>
    </source>
</evidence>
<name>X1FNJ1_9ZZZZ</name>
<proteinExistence type="predicted"/>
<accession>X1FNJ1</accession>
<feature type="non-terminal residue" evidence="2">
    <location>
        <position position="284"/>
    </location>
</feature>
<reference evidence="2" key="1">
    <citation type="journal article" date="2014" name="Front. Microbiol.">
        <title>High frequency of phylogenetically diverse reductive dehalogenase-homologous genes in deep subseafloor sedimentary metagenomes.</title>
        <authorList>
            <person name="Kawai M."/>
            <person name="Futagami T."/>
            <person name="Toyoda A."/>
            <person name="Takaki Y."/>
            <person name="Nishi S."/>
            <person name="Hori S."/>
            <person name="Arai W."/>
            <person name="Tsubouchi T."/>
            <person name="Morono Y."/>
            <person name="Uchiyama I."/>
            <person name="Ito T."/>
            <person name="Fujiyama A."/>
            <person name="Inagaki F."/>
            <person name="Takami H."/>
        </authorList>
    </citation>
    <scope>NUCLEOTIDE SEQUENCE</scope>
    <source>
        <strain evidence="2">Expedition CK06-06</strain>
    </source>
</reference>